<feature type="DNA-binding region" description="Homeobox" evidence="1">
    <location>
        <begin position="84"/>
        <end position="143"/>
    </location>
</feature>
<feature type="compositionally biased region" description="Basic and acidic residues" evidence="3">
    <location>
        <begin position="486"/>
        <end position="507"/>
    </location>
</feature>
<evidence type="ECO:0000256" key="1">
    <source>
        <dbReference type="PROSITE-ProRule" id="PRU00108"/>
    </source>
</evidence>
<feature type="compositionally biased region" description="Polar residues" evidence="3">
    <location>
        <begin position="48"/>
        <end position="58"/>
    </location>
</feature>
<dbReference type="SUPFAM" id="SSF46689">
    <property type="entry name" value="Homeodomain-like"/>
    <property type="match status" value="1"/>
</dbReference>
<dbReference type="PANTHER" id="PTHR46255">
    <property type="entry name" value="SHORT STATURE HOMEOBOX"/>
    <property type="match status" value="1"/>
</dbReference>
<feature type="region of interest" description="Disordered" evidence="3">
    <location>
        <begin position="220"/>
        <end position="271"/>
    </location>
</feature>
<dbReference type="AlphaFoldDB" id="M2RCC8"/>
<evidence type="ECO:0000256" key="3">
    <source>
        <dbReference type="SAM" id="MobiDB-lite"/>
    </source>
</evidence>
<dbReference type="SMART" id="SM00389">
    <property type="entry name" value="HOX"/>
    <property type="match status" value="1"/>
</dbReference>
<feature type="domain" description="Homeobox" evidence="4">
    <location>
        <begin position="82"/>
        <end position="142"/>
    </location>
</feature>
<feature type="compositionally biased region" description="Low complexity" evidence="3">
    <location>
        <begin position="397"/>
        <end position="429"/>
    </location>
</feature>
<dbReference type="CDD" id="cd00086">
    <property type="entry name" value="homeodomain"/>
    <property type="match status" value="1"/>
</dbReference>
<dbReference type="STRING" id="914234.M2RCC8"/>
<protein>
    <recommendedName>
        <fullName evidence="4">Homeobox domain-containing protein</fullName>
    </recommendedName>
</protein>
<proteinExistence type="predicted"/>
<keyword evidence="1 2" id="KW-0371">Homeobox</keyword>
<keyword evidence="1 2" id="KW-0238">DNA-binding</keyword>
<sequence>MQNTPGGSSKRSQSKSTTPVLGPAAPQPSQPQGTLETEQEGEKRETMRSSPSVSSSQGDMADTEMEAEPSQPSETPAPTPAPKKKRTRTLTTPHQSAVLHALLAQSRFPTTAMREEVGRAIGLSARKVQIWFQNQRQKARRPRGTSVSSVTRPPQYGAFQNAPFDPTLAGPSSGMPYTSHPSPESPLSMRSFGEAFYGGRGPSGARATYPGYQPEQFGHQVGARAGPPTQLSGPGIPGSSGMLEGSYPPPMASAVSPVTMQRSRRSSTSYSMVARDFAPLPSRPSTSGGPSDAYSLRVGVEFPQPGPSRLEPPFTLPPLRIDPLRPAATLPAPATSSRHPSLLPRRSLGQVLPSPAAFDLSHRTPASEPVESPFAHHPTLNIPPPFTLQPRPQWDDPAFSPFSRPSSAVSRPSTSYSGSSSALYSLPSPVRTAGPGSSQPWSSDPLEASGTTPLLPGARPRFDPVRASRADAPHSPALSPSRRRPRSSDDENEGETHAHARRRELPR</sequence>
<feature type="compositionally biased region" description="Polar residues" evidence="3">
    <location>
        <begin position="256"/>
        <end position="271"/>
    </location>
</feature>
<dbReference type="InterPro" id="IPR001356">
    <property type="entry name" value="HD"/>
</dbReference>
<dbReference type="Pfam" id="PF00046">
    <property type="entry name" value="Homeodomain"/>
    <property type="match status" value="1"/>
</dbReference>
<dbReference type="InterPro" id="IPR052631">
    <property type="entry name" value="Paired_homeobox_Bicoid"/>
</dbReference>
<dbReference type="GO" id="GO:0005634">
    <property type="term" value="C:nucleus"/>
    <property type="evidence" value="ECO:0007669"/>
    <property type="project" value="UniProtKB-SubCell"/>
</dbReference>
<feature type="region of interest" description="Disordered" evidence="3">
    <location>
        <begin position="134"/>
        <end position="186"/>
    </location>
</feature>
<feature type="region of interest" description="Disordered" evidence="3">
    <location>
        <begin position="302"/>
        <end position="507"/>
    </location>
</feature>
<accession>M2RCC8</accession>
<dbReference type="Gene3D" id="1.10.10.60">
    <property type="entry name" value="Homeodomain-like"/>
    <property type="match status" value="1"/>
</dbReference>
<dbReference type="HOGENOM" id="CLU_033345_0_0_1"/>
<feature type="compositionally biased region" description="Low complexity" evidence="3">
    <location>
        <begin position="324"/>
        <end position="348"/>
    </location>
</feature>
<dbReference type="PANTHER" id="PTHR46255:SF3">
    <property type="entry name" value="HOMEOBOX DOMAIN-CONTAINING PROTEIN"/>
    <property type="match status" value="1"/>
</dbReference>
<evidence type="ECO:0000259" key="4">
    <source>
        <dbReference type="PROSITE" id="PS50071"/>
    </source>
</evidence>
<evidence type="ECO:0000313" key="5">
    <source>
        <dbReference type="EMBL" id="EMD36052.1"/>
    </source>
</evidence>
<evidence type="ECO:0000256" key="2">
    <source>
        <dbReference type="RuleBase" id="RU000682"/>
    </source>
</evidence>
<comment type="subcellular location">
    <subcellularLocation>
        <location evidence="1 2">Nucleus</location>
    </subcellularLocation>
</comment>
<evidence type="ECO:0000313" key="6">
    <source>
        <dbReference type="Proteomes" id="UP000016930"/>
    </source>
</evidence>
<name>M2RCC8_CERS8</name>
<dbReference type="InterPro" id="IPR009057">
    <property type="entry name" value="Homeodomain-like_sf"/>
</dbReference>
<dbReference type="OrthoDB" id="6159439at2759"/>
<dbReference type="PROSITE" id="PS50071">
    <property type="entry name" value="HOMEOBOX_2"/>
    <property type="match status" value="1"/>
</dbReference>
<gene>
    <name evidence="5" type="ORF">CERSUDRAFT_124570</name>
</gene>
<feature type="compositionally biased region" description="Polar residues" evidence="3">
    <location>
        <begin position="1"/>
        <end position="19"/>
    </location>
</feature>
<dbReference type="GO" id="GO:1990837">
    <property type="term" value="F:sequence-specific double-stranded DNA binding"/>
    <property type="evidence" value="ECO:0007669"/>
    <property type="project" value="TreeGrafter"/>
</dbReference>
<keyword evidence="1 2" id="KW-0539">Nucleus</keyword>
<dbReference type="GO" id="GO:0000981">
    <property type="term" value="F:DNA-binding transcription factor activity, RNA polymerase II-specific"/>
    <property type="evidence" value="ECO:0007669"/>
    <property type="project" value="TreeGrafter"/>
</dbReference>
<feature type="region of interest" description="Disordered" evidence="3">
    <location>
        <begin position="1"/>
        <end position="98"/>
    </location>
</feature>
<dbReference type="EMBL" id="KB445799">
    <property type="protein sequence ID" value="EMD36052.1"/>
    <property type="molecule type" value="Genomic_DNA"/>
</dbReference>
<organism evidence="5 6">
    <name type="scientific">Ceriporiopsis subvermispora (strain B)</name>
    <name type="common">White-rot fungus</name>
    <name type="synonym">Gelatoporia subvermispora</name>
    <dbReference type="NCBI Taxonomy" id="914234"/>
    <lineage>
        <taxon>Eukaryota</taxon>
        <taxon>Fungi</taxon>
        <taxon>Dikarya</taxon>
        <taxon>Basidiomycota</taxon>
        <taxon>Agaricomycotina</taxon>
        <taxon>Agaricomycetes</taxon>
        <taxon>Polyporales</taxon>
        <taxon>Gelatoporiaceae</taxon>
        <taxon>Gelatoporia</taxon>
    </lineage>
</organism>
<reference evidence="5 6" key="1">
    <citation type="journal article" date="2012" name="Proc. Natl. Acad. Sci. U.S.A.">
        <title>Comparative genomics of Ceriporiopsis subvermispora and Phanerochaete chrysosporium provide insight into selective ligninolysis.</title>
        <authorList>
            <person name="Fernandez-Fueyo E."/>
            <person name="Ruiz-Duenas F.J."/>
            <person name="Ferreira P."/>
            <person name="Floudas D."/>
            <person name="Hibbett D.S."/>
            <person name="Canessa P."/>
            <person name="Larrondo L.F."/>
            <person name="James T.Y."/>
            <person name="Seelenfreund D."/>
            <person name="Lobos S."/>
            <person name="Polanco R."/>
            <person name="Tello M."/>
            <person name="Honda Y."/>
            <person name="Watanabe T."/>
            <person name="Watanabe T."/>
            <person name="Ryu J.S."/>
            <person name="Kubicek C.P."/>
            <person name="Schmoll M."/>
            <person name="Gaskell J."/>
            <person name="Hammel K.E."/>
            <person name="St John F.J."/>
            <person name="Vanden Wymelenberg A."/>
            <person name="Sabat G."/>
            <person name="Splinter BonDurant S."/>
            <person name="Syed K."/>
            <person name="Yadav J.S."/>
            <person name="Doddapaneni H."/>
            <person name="Subramanian V."/>
            <person name="Lavin J.L."/>
            <person name="Oguiza J.A."/>
            <person name="Perez G."/>
            <person name="Pisabarro A.G."/>
            <person name="Ramirez L."/>
            <person name="Santoyo F."/>
            <person name="Master E."/>
            <person name="Coutinho P.M."/>
            <person name="Henrissat B."/>
            <person name="Lombard V."/>
            <person name="Magnuson J.K."/>
            <person name="Kuees U."/>
            <person name="Hori C."/>
            <person name="Igarashi K."/>
            <person name="Samejima M."/>
            <person name="Held B.W."/>
            <person name="Barry K.W."/>
            <person name="LaButti K.M."/>
            <person name="Lapidus A."/>
            <person name="Lindquist E.A."/>
            <person name="Lucas S.M."/>
            <person name="Riley R."/>
            <person name="Salamov A.A."/>
            <person name="Hoffmeister D."/>
            <person name="Schwenk D."/>
            <person name="Hadar Y."/>
            <person name="Yarden O."/>
            <person name="de Vries R.P."/>
            <person name="Wiebenga A."/>
            <person name="Stenlid J."/>
            <person name="Eastwood D."/>
            <person name="Grigoriev I.V."/>
            <person name="Berka R.M."/>
            <person name="Blanchette R.A."/>
            <person name="Kersten P."/>
            <person name="Martinez A.T."/>
            <person name="Vicuna R."/>
            <person name="Cullen D."/>
        </authorList>
    </citation>
    <scope>NUCLEOTIDE SEQUENCE [LARGE SCALE GENOMIC DNA]</scope>
    <source>
        <strain evidence="5 6">B</strain>
    </source>
</reference>
<feature type="compositionally biased region" description="Basic and acidic residues" evidence="3">
    <location>
        <begin position="460"/>
        <end position="472"/>
    </location>
</feature>
<keyword evidence="6" id="KW-1185">Reference proteome</keyword>
<dbReference type="Proteomes" id="UP000016930">
    <property type="component" value="Unassembled WGS sequence"/>
</dbReference>